<evidence type="ECO:0000313" key="1">
    <source>
        <dbReference type="EMBL" id="ADP32331.1"/>
    </source>
</evidence>
<dbReference type="Pfam" id="PF05908">
    <property type="entry name" value="Gamma_PGA_hydro"/>
    <property type="match status" value="1"/>
</dbReference>
<protein>
    <recommendedName>
        <fullName evidence="3">Phage-related replication protein</fullName>
    </recommendedName>
</protein>
<dbReference type="InterPro" id="IPR008585">
    <property type="entry name" value="Gamma_PGA_hydro"/>
</dbReference>
<dbReference type="Gene3D" id="3.40.630.100">
    <property type="entry name" value="Poly-gamma-glutamate hydrolase, zinc-binding motif"/>
    <property type="match status" value="1"/>
</dbReference>
<dbReference type="RefSeq" id="WP_003328711.1">
    <property type="nucleotide sequence ID" value="NC_014639.1"/>
</dbReference>
<keyword evidence="2" id="KW-1185">Reference proteome</keyword>
<proteinExistence type="predicted"/>
<organism evidence="1 2">
    <name type="scientific">Bacillus atrophaeus (strain 1942)</name>
    <dbReference type="NCBI Taxonomy" id="720555"/>
    <lineage>
        <taxon>Bacteria</taxon>
        <taxon>Bacillati</taxon>
        <taxon>Bacillota</taxon>
        <taxon>Bacilli</taxon>
        <taxon>Bacillales</taxon>
        <taxon>Bacillaceae</taxon>
        <taxon>Bacillus</taxon>
    </lineage>
</organism>
<gene>
    <name evidence="1" type="ordered locus">BATR1942_06895</name>
</gene>
<dbReference type="EMBL" id="CP002207">
    <property type="protein sequence ID" value="ADP32331.1"/>
    <property type="molecule type" value="Genomic_DNA"/>
</dbReference>
<sequence>MSNKEMINTRSTIKLFCFLFGLLVYLTGFFPTMVYAFSTDMYCNFEDLKAHESPDHYNIYTRSADSNILFLAPHGGGIEGGTSELARELSKTYSVFLFEGLKNDCNENLHVTSENFDEPAAVKMAAKHDNVISLHGYADAKQHILIGGTDEKRAVKLAELFNKSGFSAEAISRNHRFGGREEDSIANRNKSGKSIQIEISLALRESMFDHFTLDGREHSKNKTFYQFTESLSDFIAENY</sequence>
<reference evidence="1 2" key="1">
    <citation type="journal article" date="2011" name="Front. Microbiol.">
        <title>Genomic signatures of strain selection and enhancement in Bacillus atrophaeus var. globigii, a historical biowarfare simulant.</title>
        <authorList>
            <person name="Gibbons H.S."/>
            <person name="Broomall S.M."/>
            <person name="McNew L.A."/>
            <person name="Daligault H."/>
            <person name="Chapman C."/>
            <person name="Bruce D."/>
            <person name="Karavis M."/>
            <person name="Krepps M."/>
            <person name="McGregor P.A."/>
            <person name="Hong C."/>
            <person name="Park K.H."/>
            <person name="Akmal A."/>
            <person name="Feldman A."/>
            <person name="Lin J.S."/>
            <person name="Chang W.E."/>
            <person name="Higgs B.W."/>
            <person name="Demirev P."/>
            <person name="Lindquist J."/>
            <person name="Liem A."/>
            <person name="Fochler E."/>
            <person name="Read T.D."/>
            <person name="Tapia R."/>
            <person name="Johnson S."/>
            <person name="Bishop-Lilly K.A."/>
            <person name="Detter C."/>
            <person name="Han C."/>
            <person name="Sozhamannan S."/>
            <person name="Rosenzweig C.N."/>
            <person name="Skowronski E.W."/>
        </authorList>
    </citation>
    <scope>NUCLEOTIDE SEQUENCE [LARGE SCALE GENOMIC DNA]</scope>
    <source>
        <strain evidence="1 2">1942</strain>
    </source>
</reference>
<evidence type="ECO:0008006" key="3">
    <source>
        <dbReference type="Google" id="ProtNLM"/>
    </source>
</evidence>
<accession>A0ABM5LWT3</accession>
<name>A0ABM5LWT3_BACA1</name>
<evidence type="ECO:0000313" key="2">
    <source>
        <dbReference type="Proteomes" id="UP000006867"/>
    </source>
</evidence>
<dbReference type="Proteomes" id="UP000006867">
    <property type="component" value="Chromosome"/>
</dbReference>
<dbReference type="InterPro" id="IPR038128">
    <property type="entry name" value="Gamma_PGA_hydro_sf"/>
</dbReference>